<sequence>MGPAGNFNLVKVILSILFMFTLSILIWYLLPCSVLTQYGVPRTATIDSDKGIQTLIVGNLILDGGQFVIKNRSHYDRLRVSYGVGEDFIDGFKECSVPSRVSDDIVDTVCVEIPNKIKLTVTHSRYDLIDCYDIEWTSLSCGVIPMDCMHMSNSHWYGGSANVYQQWPIERLHMSMQPYVTLRDASVLERYWLNSRGVGIKVDDFIPLHVSMNNDDMMLCLKSEYDSIVYSDQGWPFLKLSYQVCLGNDVKTTHQFMSRRHFDLPKGMPNEDLLRYPIWTTWPTYAGEINESSILEFADNIDTNWFSKGQFEIDSFWSNEYGDFEFSPDKFPNPRGMVDHLHSMGFLVSVWISPFASIDSYAFREGLEKKYWILDRKSQTPALVKWPNSAFNNIGGLLDVTNPDAVDWFLGRLEKLRHDIGIDTFKCKGGEVYYLPNSYTNSHPLRSPNEYSTKYVEMVARLGDRIDVNLASKTHKLSVLVRTFNKNPYRNYNNGIKSIIPTALTTGILGYPFVLLDMVGGDAWEQGDLDGDPDRELFIRWVQLSAYLPVMKFSVCPWEFNSAVIDITRKMVEIHEQVVTPIILRAAHDAIKSGKIIHPPLTLAVS</sequence>
<evidence type="ECO:0000256" key="5">
    <source>
        <dbReference type="SAM" id="Phobius"/>
    </source>
</evidence>
<dbReference type="CDD" id="cd06592">
    <property type="entry name" value="GH31_NET37"/>
    <property type="match status" value="1"/>
</dbReference>
<feature type="transmembrane region" description="Helical" evidence="5">
    <location>
        <begin position="12"/>
        <end position="30"/>
    </location>
</feature>
<reference evidence="8" key="1">
    <citation type="submission" date="2025-08" db="UniProtKB">
        <authorList>
            <consortium name="RefSeq"/>
        </authorList>
    </citation>
    <scope>IDENTIFICATION</scope>
    <source>
        <tissue evidence="8">Testes</tissue>
    </source>
</reference>
<dbReference type="RefSeq" id="XP_006820027.1">
    <property type="nucleotide sequence ID" value="XM_006819964.1"/>
</dbReference>
<dbReference type="PANTHER" id="PTHR43053:SF4">
    <property type="entry name" value="MYOGENESIS-REGULATING GLYCOSIDASE"/>
    <property type="match status" value="1"/>
</dbReference>
<dbReference type="InterPro" id="IPR017853">
    <property type="entry name" value="GH"/>
</dbReference>
<evidence type="ECO:0000256" key="4">
    <source>
        <dbReference type="RuleBase" id="RU361185"/>
    </source>
</evidence>
<protein>
    <submittedName>
        <fullName evidence="8">Uncharacterized family 31 glucosidase KIAA1161-like</fullName>
    </submittedName>
</protein>
<evidence type="ECO:0000256" key="2">
    <source>
        <dbReference type="ARBA" id="ARBA00022801"/>
    </source>
</evidence>
<keyword evidence="5" id="KW-1133">Transmembrane helix</keyword>
<comment type="similarity">
    <text evidence="1 4">Belongs to the glycosyl hydrolase 31 family.</text>
</comment>
<proteinExistence type="inferred from homology"/>
<dbReference type="PANTHER" id="PTHR43053">
    <property type="entry name" value="GLYCOSIDASE FAMILY 31"/>
    <property type="match status" value="1"/>
</dbReference>
<evidence type="ECO:0000256" key="3">
    <source>
        <dbReference type="ARBA" id="ARBA00023295"/>
    </source>
</evidence>
<evidence type="ECO:0000256" key="1">
    <source>
        <dbReference type="ARBA" id="ARBA00007806"/>
    </source>
</evidence>
<dbReference type="InterPro" id="IPR000322">
    <property type="entry name" value="Glyco_hydro_31_TIM"/>
</dbReference>
<accession>A0ABM0MJ36</accession>
<feature type="domain" description="Glycoside hydrolase family 31 TIM barrel" evidence="6">
    <location>
        <begin position="286"/>
        <end position="575"/>
    </location>
</feature>
<evidence type="ECO:0000313" key="7">
    <source>
        <dbReference type="Proteomes" id="UP000694865"/>
    </source>
</evidence>
<dbReference type="InterPro" id="IPR050985">
    <property type="entry name" value="Alpha-glycosidase_related"/>
</dbReference>
<dbReference type="SUPFAM" id="SSF51445">
    <property type="entry name" value="(Trans)glycosidases"/>
    <property type="match status" value="1"/>
</dbReference>
<dbReference type="Proteomes" id="UP000694865">
    <property type="component" value="Unplaced"/>
</dbReference>
<evidence type="ECO:0000259" key="6">
    <source>
        <dbReference type="Pfam" id="PF01055"/>
    </source>
</evidence>
<keyword evidence="5" id="KW-0812">Transmembrane</keyword>
<gene>
    <name evidence="8" type="primary">LOC100376071</name>
</gene>
<evidence type="ECO:0000313" key="8">
    <source>
        <dbReference type="RefSeq" id="XP_006820027.1"/>
    </source>
</evidence>
<keyword evidence="2 4" id="KW-0378">Hydrolase</keyword>
<organism evidence="7 8">
    <name type="scientific">Saccoglossus kowalevskii</name>
    <name type="common">Acorn worm</name>
    <dbReference type="NCBI Taxonomy" id="10224"/>
    <lineage>
        <taxon>Eukaryota</taxon>
        <taxon>Metazoa</taxon>
        <taxon>Hemichordata</taxon>
        <taxon>Enteropneusta</taxon>
        <taxon>Harrimaniidae</taxon>
        <taxon>Saccoglossus</taxon>
    </lineage>
</organism>
<keyword evidence="5" id="KW-0472">Membrane</keyword>
<dbReference type="GeneID" id="100376071"/>
<name>A0ABM0MJ36_SACKO</name>
<dbReference type="Gene3D" id="3.20.20.80">
    <property type="entry name" value="Glycosidases"/>
    <property type="match status" value="1"/>
</dbReference>
<keyword evidence="7" id="KW-1185">Reference proteome</keyword>
<keyword evidence="3 4" id="KW-0326">Glycosidase</keyword>
<dbReference type="Pfam" id="PF01055">
    <property type="entry name" value="Glyco_hydro_31_2nd"/>
    <property type="match status" value="1"/>
</dbReference>